<dbReference type="PANTHER" id="PTHR35565">
    <property type="entry name" value="CYTOPLASMIC PROTEIN-RELATED"/>
    <property type="match status" value="1"/>
</dbReference>
<proteinExistence type="predicted"/>
<dbReference type="Pfam" id="PF18945">
    <property type="entry name" value="VipB_2"/>
    <property type="match status" value="1"/>
</dbReference>
<evidence type="ECO:0000313" key="4">
    <source>
        <dbReference type="Proteomes" id="UP000240904"/>
    </source>
</evidence>
<feature type="domain" description="TssC1 N-terminal" evidence="1">
    <location>
        <begin position="40"/>
        <end position="334"/>
    </location>
</feature>
<reference evidence="3 4" key="1">
    <citation type="submission" date="2018-03" db="EMBL/GenBank/DDBJ databases">
        <title>Whole genome sequencing of Histamine producing bacteria.</title>
        <authorList>
            <person name="Butler K."/>
        </authorList>
    </citation>
    <scope>NUCLEOTIDE SEQUENCE [LARGE SCALE GENOMIC DNA]</scope>
    <source>
        <strain evidence="3 4">DSM 16190</strain>
    </source>
</reference>
<feature type="domain" description="TssC1 C-terminal" evidence="2">
    <location>
        <begin position="338"/>
        <end position="447"/>
    </location>
</feature>
<dbReference type="EMBL" id="PYMC01000004">
    <property type="protein sequence ID" value="PSW05703.1"/>
    <property type="molecule type" value="Genomic_DNA"/>
</dbReference>
<evidence type="ECO:0000313" key="3">
    <source>
        <dbReference type="EMBL" id="PSW05703.1"/>
    </source>
</evidence>
<dbReference type="OrthoDB" id="9764000at2"/>
<dbReference type="Pfam" id="PF05943">
    <property type="entry name" value="VipB"/>
    <property type="match status" value="1"/>
</dbReference>
<dbReference type="RefSeq" id="WP_107282854.1">
    <property type="nucleotide sequence ID" value="NZ_PYMC01000004.1"/>
</dbReference>
<dbReference type="AlphaFoldDB" id="A0A2T3N0H0"/>
<accession>A0A2T3N0H0</accession>
<comment type="caution">
    <text evidence="3">The sequence shown here is derived from an EMBL/GenBank/DDBJ whole genome shotgun (WGS) entry which is preliminary data.</text>
</comment>
<dbReference type="PANTHER" id="PTHR35565:SF3">
    <property type="entry name" value="TYPE VI SECRETION SYSTEM SHEATH PROTEIN TSSC1"/>
    <property type="match status" value="1"/>
</dbReference>
<dbReference type="InterPro" id="IPR044032">
    <property type="entry name" value="TssC1_C"/>
</dbReference>
<organism evidence="3 4">
    <name type="scientific">Photobacterium lipolyticum</name>
    <dbReference type="NCBI Taxonomy" id="266810"/>
    <lineage>
        <taxon>Bacteria</taxon>
        <taxon>Pseudomonadati</taxon>
        <taxon>Pseudomonadota</taxon>
        <taxon>Gammaproteobacteria</taxon>
        <taxon>Vibrionales</taxon>
        <taxon>Vibrionaceae</taxon>
        <taxon>Photobacterium</taxon>
    </lineage>
</organism>
<dbReference type="Proteomes" id="UP000240904">
    <property type="component" value="Unassembled WGS sequence"/>
</dbReference>
<keyword evidence="4" id="KW-1185">Reference proteome</keyword>
<dbReference type="InterPro" id="IPR010269">
    <property type="entry name" value="T6SS_TssC-like"/>
</dbReference>
<evidence type="ECO:0000259" key="1">
    <source>
        <dbReference type="Pfam" id="PF05943"/>
    </source>
</evidence>
<evidence type="ECO:0000259" key="2">
    <source>
        <dbReference type="Pfam" id="PF18945"/>
    </source>
</evidence>
<sequence>MTVINPTLSANVLTDLGPWRMLLEHAQQQDVSCFKAAISRVITQLDQLMSDQLSAVIQADEFQKLEASWSGLQSLVQLPVSGRRIKVKLLDFSWNMLSTDLNQAFEIRRSALFKKVYSNELDTAGGQPFGLLVVDHHVHSDLDEDSDFDDLYTLQLVAELGERSLCPVVLGVDNDFFGDEPARLVHDHARISRILTSLDLQSWQLLREHGSSRFLHLVLPEYCIRQPRRNCPVGFVFNEANTNKSVLWGNAAYLLAANVIREFDRISWFGFLRAHDNTGSHGVLVDLNGSICSPLKARIDIFSESDGFWADQGFVPVSSLYLSGQLGLFSNQSVWKPANEASKTSGMLQTNLMACRFGHYIKAKMRDRVGSFDSAATCQRDLEKWLQNYISNVDYGDESIMARYPLKHAEVRFIEDCNDATRYRCQIKLQPQYQYEMLDTHITLMTEVSSNKLGEA</sequence>
<name>A0A2T3N0H0_9GAMM</name>
<protein>
    <submittedName>
        <fullName evidence="3">Type VI secretion protein</fullName>
    </submittedName>
</protein>
<dbReference type="InterPro" id="IPR044031">
    <property type="entry name" value="TssC1_N"/>
</dbReference>
<gene>
    <name evidence="3" type="ORF">C9I89_08130</name>
</gene>